<name>A0A9N9WMY0_9DIPT</name>
<dbReference type="GO" id="GO:0006974">
    <property type="term" value="P:DNA damage response"/>
    <property type="evidence" value="ECO:0007669"/>
    <property type="project" value="TreeGrafter"/>
</dbReference>
<dbReference type="GO" id="GO:0008622">
    <property type="term" value="C:epsilon DNA polymerase complex"/>
    <property type="evidence" value="ECO:0007669"/>
    <property type="project" value="TreeGrafter"/>
</dbReference>
<dbReference type="EMBL" id="OU895877">
    <property type="protein sequence ID" value="CAG9799528.1"/>
    <property type="molecule type" value="Genomic_DNA"/>
</dbReference>
<reference evidence="6" key="1">
    <citation type="submission" date="2022-01" db="EMBL/GenBank/DDBJ databases">
        <authorList>
            <person name="King R."/>
        </authorList>
    </citation>
    <scope>NUCLEOTIDE SEQUENCE</scope>
</reference>
<feature type="domain" description="Transcription factor CBF/NF-Y/archaeal histone" evidence="5">
    <location>
        <begin position="10"/>
        <end position="74"/>
    </location>
</feature>
<dbReference type="PANTHER" id="PTHR46172:SF1">
    <property type="entry name" value="DNA POLYMERASE EPSILON SUBUNIT 3"/>
    <property type="match status" value="1"/>
</dbReference>
<evidence type="ECO:0000313" key="6">
    <source>
        <dbReference type="EMBL" id="CAG9799528.1"/>
    </source>
</evidence>
<dbReference type="AlphaFoldDB" id="A0A9N9WMY0"/>
<dbReference type="Proteomes" id="UP001153620">
    <property type="component" value="Chromosome 1"/>
</dbReference>
<dbReference type="OrthoDB" id="1707486at2759"/>
<dbReference type="GO" id="GO:0031490">
    <property type="term" value="F:chromatin DNA binding"/>
    <property type="evidence" value="ECO:0007669"/>
    <property type="project" value="TreeGrafter"/>
</dbReference>
<sequence>MSDDKITDLQLPLSVVQRLIKEAIPPNAIAKQEAKLAIARAASVFILFLTSSATDITSAANQKTMSANHVLTALKDIEFESFVPELEKALENYRNVMKSKKEKKLNDNSANKAAEKVDDENIEDDVELIDDD</sequence>
<comment type="subcellular location">
    <subcellularLocation>
        <location evidence="1">Nucleus</location>
    </subcellularLocation>
</comment>
<dbReference type="GO" id="GO:0008623">
    <property type="term" value="C:CHRAC"/>
    <property type="evidence" value="ECO:0007669"/>
    <property type="project" value="TreeGrafter"/>
</dbReference>
<reference evidence="6" key="2">
    <citation type="submission" date="2022-10" db="EMBL/GenBank/DDBJ databases">
        <authorList>
            <consortium name="ENA_rothamsted_submissions"/>
            <consortium name="culmorum"/>
            <person name="King R."/>
        </authorList>
    </citation>
    <scope>NUCLEOTIDE SEQUENCE</scope>
</reference>
<evidence type="ECO:0000313" key="7">
    <source>
        <dbReference type="Proteomes" id="UP001153620"/>
    </source>
</evidence>
<gene>
    <name evidence="6" type="ORF">CHIRRI_LOCUS2493</name>
</gene>
<keyword evidence="7" id="KW-1185">Reference proteome</keyword>
<dbReference type="Pfam" id="PF00808">
    <property type="entry name" value="CBFD_NFYB_HMF"/>
    <property type="match status" value="1"/>
</dbReference>
<dbReference type="GO" id="GO:0031507">
    <property type="term" value="P:heterochromatin formation"/>
    <property type="evidence" value="ECO:0007669"/>
    <property type="project" value="TreeGrafter"/>
</dbReference>
<dbReference type="PANTHER" id="PTHR46172">
    <property type="entry name" value="DNA POLYMERASE EPSILON SUBUNIT 3"/>
    <property type="match status" value="1"/>
</dbReference>
<evidence type="ECO:0000256" key="1">
    <source>
        <dbReference type="ARBA" id="ARBA00004123"/>
    </source>
</evidence>
<feature type="compositionally biased region" description="Acidic residues" evidence="4">
    <location>
        <begin position="117"/>
        <end position="132"/>
    </location>
</feature>
<proteinExistence type="predicted"/>
<keyword evidence="2" id="KW-0539">Nucleus</keyword>
<dbReference type="GO" id="GO:0006272">
    <property type="term" value="P:leading strand elongation"/>
    <property type="evidence" value="ECO:0007669"/>
    <property type="project" value="TreeGrafter"/>
</dbReference>
<evidence type="ECO:0000256" key="2">
    <source>
        <dbReference type="ARBA" id="ARBA00023242"/>
    </source>
</evidence>
<dbReference type="InterPro" id="IPR003958">
    <property type="entry name" value="CBFA_NFYB_domain"/>
</dbReference>
<dbReference type="Gene3D" id="1.10.20.10">
    <property type="entry name" value="Histone, subunit A"/>
    <property type="match status" value="1"/>
</dbReference>
<evidence type="ECO:0000259" key="5">
    <source>
        <dbReference type="Pfam" id="PF00808"/>
    </source>
</evidence>
<feature type="region of interest" description="Disordered" evidence="4">
    <location>
        <begin position="100"/>
        <end position="132"/>
    </location>
</feature>
<evidence type="ECO:0000256" key="4">
    <source>
        <dbReference type="SAM" id="MobiDB-lite"/>
    </source>
</evidence>
<dbReference type="InterPro" id="IPR009072">
    <property type="entry name" value="Histone-fold"/>
</dbReference>
<dbReference type="SUPFAM" id="SSF47113">
    <property type="entry name" value="Histone-fold"/>
    <property type="match status" value="1"/>
</dbReference>
<evidence type="ECO:0000256" key="3">
    <source>
        <dbReference type="ARBA" id="ARBA00039793"/>
    </source>
</evidence>
<protein>
    <recommendedName>
        <fullName evidence="3">DNA polymerase epsilon subunit 3</fullName>
    </recommendedName>
</protein>
<organism evidence="6 7">
    <name type="scientific">Chironomus riparius</name>
    <dbReference type="NCBI Taxonomy" id="315576"/>
    <lineage>
        <taxon>Eukaryota</taxon>
        <taxon>Metazoa</taxon>
        <taxon>Ecdysozoa</taxon>
        <taxon>Arthropoda</taxon>
        <taxon>Hexapoda</taxon>
        <taxon>Insecta</taxon>
        <taxon>Pterygota</taxon>
        <taxon>Neoptera</taxon>
        <taxon>Endopterygota</taxon>
        <taxon>Diptera</taxon>
        <taxon>Nematocera</taxon>
        <taxon>Chironomoidea</taxon>
        <taxon>Chironomidae</taxon>
        <taxon>Chironominae</taxon>
        <taxon>Chironomus</taxon>
    </lineage>
</organism>
<accession>A0A9N9WMY0</accession>
<dbReference type="CDD" id="cd22928">
    <property type="entry name" value="HFD_POLE3_DPB4"/>
    <property type="match status" value="1"/>
</dbReference>
<dbReference type="InterPro" id="IPR051377">
    <property type="entry name" value="DNA_Pol-Epsilon_Subunit"/>
</dbReference>
<dbReference type="GO" id="GO:0046982">
    <property type="term" value="F:protein heterodimerization activity"/>
    <property type="evidence" value="ECO:0007669"/>
    <property type="project" value="InterPro"/>
</dbReference>